<reference evidence="3 4" key="1">
    <citation type="submission" date="2015-03" db="EMBL/GenBank/DDBJ databases">
        <title>Genome assembly of Sandaracinus amylolyticus DSM 53668.</title>
        <authorList>
            <person name="Sharma G."/>
            <person name="Subramanian S."/>
        </authorList>
    </citation>
    <scope>NUCLEOTIDE SEQUENCE [LARGE SCALE GENOMIC DNA]</scope>
    <source>
        <strain evidence="3 4">DSM 53668</strain>
    </source>
</reference>
<dbReference type="KEGG" id="samy:DB32_002652"/>
<dbReference type="RefSeq" id="WP_053238788.1">
    <property type="nucleotide sequence ID" value="NZ_CP011125.1"/>
</dbReference>
<evidence type="ECO:0000313" key="3">
    <source>
        <dbReference type="EMBL" id="AKF05503.1"/>
    </source>
</evidence>
<keyword evidence="4" id="KW-1185">Reference proteome</keyword>
<sequence>MGTKVAVIYYSSTGTNEAMANAVAEGAKAAGAEVRVRLVAENAPAQAIASNPAWQKFYDRTKDQPRASLDDLDWADAVVFGTPTRFGNVAAQLKAFLDTTGGLWFHGKLADKVYGGFTSAMNVNGGQESTLLALYNTLYHWGGVIVTPGYTDQSVFAAGGNPYGPSVTTGQAGNGPTDQDVAHGRYLGKRVTEIAAKVRAGS</sequence>
<dbReference type="Proteomes" id="UP000034883">
    <property type="component" value="Chromosome"/>
</dbReference>
<dbReference type="InterPro" id="IPR010089">
    <property type="entry name" value="Flavoprotein_WrbA-like"/>
</dbReference>
<dbReference type="FunFam" id="3.40.50.360:FF:000001">
    <property type="entry name" value="NAD(P)H dehydrogenase (Quinone) FQR1-like"/>
    <property type="match status" value="1"/>
</dbReference>
<dbReference type="EMBL" id="CP011125">
    <property type="protein sequence ID" value="AKF05503.1"/>
    <property type="molecule type" value="Genomic_DNA"/>
</dbReference>
<dbReference type="NCBIfam" id="NF002999">
    <property type="entry name" value="PRK03767.1"/>
    <property type="match status" value="1"/>
</dbReference>
<dbReference type="InterPro" id="IPR008254">
    <property type="entry name" value="Flavodoxin/NO_synth"/>
</dbReference>
<dbReference type="Gene3D" id="3.40.50.360">
    <property type="match status" value="1"/>
</dbReference>
<dbReference type="GO" id="GO:0003955">
    <property type="term" value="F:NAD(P)H dehydrogenase (quinone) activity"/>
    <property type="evidence" value="ECO:0007669"/>
    <property type="project" value="InterPro"/>
</dbReference>
<dbReference type="GO" id="GO:0010181">
    <property type="term" value="F:FMN binding"/>
    <property type="evidence" value="ECO:0007669"/>
    <property type="project" value="InterPro"/>
</dbReference>
<dbReference type="STRING" id="927083.DB32_002652"/>
<dbReference type="PANTHER" id="PTHR30546">
    <property type="entry name" value="FLAVODOXIN-RELATED PROTEIN WRBA-RELATED"/>
    <property type="match status" value="1"/>
</dbReference>
<comment type="similarity">
    <text evidence="1">Belongs to the WrbA family.</text>
</comment>
<gene>
    <name evidence="3" type="ORF">DB32_002652</name>
</gene>
<dbReference type="GO" id="GO:0016020">
    <property type="term" value="C:membrane"/>
    <property type="evidence" value="ECO:0007669"/>
    <property type="project" value="TreeGrafter"/>
</dbReference>
<protein>
    <submittedName>
        <fullName evidence="3">Trp repressor binding protein</fullName>
    </submittedName>
</protein>
<dbReference type="SUPFAM" id="SSF52218">
    <property type="entry name" value="Flavoproteins"/>
    <property type="match status" value="1"/>
</dbReference>
<evidence type="ECO:0000259" key="2">
    <source>
        <dbReference type="PROSITE" id="PS50902"/>
    </source>
</evidence>
<dbReference type="NCBIfam" id="TIGR01755">
    <property type="entry name" value="flav_wrbA"/>
    <property type="match status" value="1"/>
</dbReference>
<dbReference type="InterPro" id="IPR005025">
    <property type="entry name" value="FMN_Rdtase-like_dom"/>
</dbReference>
<dbReference type="PANTHER" id="PTHR30546:SF23">
    <property type="entry name" value="FLAVOPROTEIN-LIKE PROTEIN YCP4-RELATED"/>
    <property type="match status" value="1"/>
</dbReference>
<dbReference type="AlphaFoldDB" id="A0A0F6YIU7"/>
<dbReference type="InterPro" id="IPR029039">
    <property type="entry name" value="Flavoprotein-like_sf"/>
</dbReference>
<accession>A0A0F6YIU7</accession>
<dbReference type="PROSITE" id="PS50902">
    <property type="entry name" value="FLAVODOXIN_LIKE"/>
    <property type="match status" value="1"/>
</dbReference>
<proteinExistence type="inferred from homology"/>
<dbReference type="Pfam" id="PF03358">
    <property type="entry name" value="FMN_red"/>
    <property type="match status" value="1"/>
</dbReference>
<feature type="domain" description="Flavodoxin-like" evidence="2">
    <location>
        <begin position="5"/>
        <end position="192"/>
    </location>
</feature>
<organism evidence="3 4">
    <name type="scientific">Sandaracinus amylolyticus</name>
    <dbReference type="NCBI Taxonomy" id="927083"/>
    <lineage>
        <taxon>Bacteria</taxon>
        <taxon>Pseudomonadati</taxon>
        <taxon>Myxococcota</taxon>
        <taxon>Polyangia</taxon>
        <taxon>Polyangiales</taxon>
        <taxon>Sandaracinaceae</taxon>
        <taxon>Sandaracinus</taxon>
    </lineage>
</organism>
<name>A0A0F6YIU7_9BACT</name>
<evidence type="ECO:0000313" key="4">
    <source>
        <dbReference type="Proteomes" id="UP000034883"/>
    </source>
</evidence>
<dbReference type="OrthoDB" id="9801479at2"/>
<evidence type="ECO:0000256" key="1">
    <source>
        <dbReference type="ARBA" id="ARBA00006961"/>
    </source>
</evidence>